<keyword evidence="2" id="KW-0808">Transferase</keyword>
<sequence length="317" mass="35683">MITIWVPKRLVEVGLYNVAARSPAELAALSEQSYRERVRYAAEKVRFSGTKIVMLTGPSASGKTTSAHKLAEELERQGTPARVVSLDNFFRGAQYYPRLPDGTLDYENPDTLDLPLIRQCLKELNETGKTVLPVYDFSKEARSSETEEIDLKGGVCIVEGIHALNPELTSLVPGDQIYRVYAGLREEYCIDGRRTINTQDIRLCRRTLRDAATRGRSPAKTLAMWDRVLDGETRYIKGFKTTADFLLDTSFTYELGLIAKLLQKVRQQFTLEGHNAELWDETARRFEHVAPVALDLLPADSMLREFYAGEIGGKTAQ</sequence>
<dbReference type="Pfam" id="PF00485">
    <property type="entry name" value="PRK"/>
    <property type="match status" value="1"/>
</dbReference>
<dbReference type="GO" id="GO:0005524">
    <property type="term" value="F:ATP binding"/>
    <property type="evidence" value="ECO:0007669"/>
    <property type="project" value="InterPro"/>
</dbReference>
<feature type="domain" description="Phosphoribulokinase/uridine kinase" evidence="1">
    <location>
        <begin position="52"/>
        <end position="164"/>
    </location>
</feature>
<dbReference type="InterPro" id="IPR006083">
    <property type="entry name" value="PRK/URK"/>
</dbReference>
<dbReference type="RefSeq" id="WP_112115198.1">
    <property type="nucleotide sequence ID" value="NZ_PRKZ01000002.1"/>
</dbReference>
<accession>A0A329TPN7</accession>
<gene>
    <name evidence="2" type="ORF">C4N25_04970</name>
</gene>
<dbReference type="Proteomes" id="UP000251634">
    <property type="component" value="Unassembled WGS sequence"/>
</dbReference>
<comment type="caution">
    <text evidence="2">The sequence shown here is derived from an EMBL/GenBank/DDBJ whole genome shotgun (WGS) entry which is preliminary data.</text>
</comment>
<dbReference type="EMBL" id="PRKZ01000002">
    <property type="protein sequence ID" value="RAW51345.1"/>
    <property type="molecule type" value="Genomic_DNA"/>
</dbReference>
<dbReference type="InterPro" id="IPR027417">
    <property type="entry name" value="P-loop_NTPase"/>
</dbReference>
<dbReference type="AlphaFoldDB" id="A0A329TPN7"/>
<dbReference type="Gene3D" id="3.40.50.300">
    <property type="entry name" value="P-loop containing nucleotide triphosphate hydrolases"/>
    <property type="match status" value="1"/>
</dbReference>
<proteinExistence type="predicted"/>
<dbReference type="SUPFAM" id="SSF52540">
    <property type="entry name" value="P-loop containing nucleoside triphosphate hydrolases"/>
    <property type="match status" value="1"/>
</dbReference>
<keyword evidence="2" id="KW-0418">Kinase</keyword>
<evidence type="ECO:0000259" key="1">
    <source>
        <dbReference type="Pfam" id="PF00485"/>
    </source>
</evidence>
<dbReference type="GO" id="GO:0016301">
    <property type="term" value="F:kinase activity"/>
    <property type="evidence" value="ECO:0007669"/>
    <property type="project" value="UniProtKB-KW"/>
</dbReference>
<protein>
    <submittedName>
        <fullName evidence="2">Nucleoside kinase</fullName>
    </submittedName>
</protein>
<dbReference type="PANTHER" id="PTHR10285">
    <property type="entry name" value="URIDINE KINASE"/>
    <property type="match status" value="1"/>
</dbReference>
<name>A0A329TPN7_9FIRM</name>
<reference evidence="2 3" key="1">
    <citation type="submission" date="2018-02" db="EMBL/GenBank/DDBJ databases">
        <title>Complete genome sequencing of Faecalibacterium prausnitzii strains isolated from the human gut.</title>
        <authorList>
            <person name="Fitzgerald B.C."/>
            <person name="Shkoporov A.N."/>
            <person name="Ross P.R."/>
            <person name="Hill C."/>
        </authorList>
    </citation>
    <scope>NUCLEOTIDE SEQUENCE [LARGE SCALE GENOMIC DNA]</scope>
    <source>
        <strain evidence="2 3">APC942/8-14-2</strain>
    </source>
</reference>
<dbReference type="CDD" id="cd02028">
    <property type="entry name" value="UMPK_like"/>
    <property type="match status" value="1"/>
</dbReference>
<evidence type="ECO:0000313" key="3">
    <source>
        <dbReference type="Proteomes" id="UP000251634"/>
    </source>
</evidence>
<evidence type="ECO:0000313" key="2">
    <source>
        <dbReference type="EMBL" id="RAW51345.1"/>
    </source>
</evidence>
<organism evidence="2 3">
    <name type="scientific">Faecalibacterium prausnitzii</name>
    <dbReference type="NCBI Taxonomy" id="853"/>
    <lineage>
        <taxon>Bacteria</taxon>
        <taxon>Bacillati</taxon>
        <taxon>Bacillota</taxon>
        <taxon>Clostridia</taxon>
        <taxon>Eubacteriales</taxon>
        <taxon>Oscillospiraceae</taxon>
        <taxon>Faecalibacterium</taxon>
    </lineage>
</organism>